<name>A0A7W2IE45_9BURK</name>
<dbReference type="EMBL" id="JACEZT010000018">
    <property type="protein sequence ID" value="MBA5639672.1"/>
    <property type="molecule type" value="Genomic_DNA"/>
</dbReference>
<keyword evidence="3" id="KW-1185">Reference proteome</keyword>
<evidence type="ECO:0000313" key="2">
    <source>
        <dbReference type="EMBL" id="MBA5639672.1"/>
    </source>
</evidence>
<feature type="chain" id="PRO_5030544489" evidence="1">
    <location>
        <begin position="23"/>
        <end position="580"/>
    </location>
</feature>
<dbReference type="InterPro" id="IPR021847">
    <property type="entry name" value="DUF3443"/>
</dbReference>
<dbReference type="Pfam" id="PF11925">
    <property type="entry name" value="DUF3443"/>
    <property type="match status" value="1"/>
</dbReference>
<organism evidence="2 3">
    <name type="scientific">Rugamonas brunnea</name>
    <dbReference type="NCBI Taxonomy" id="2758569"/>
    <lineage>
        <taxon>Bacteria</taxon>
        <taxon>Pseudomonadati</taxon>
        <taxon>Pseudomonadota</taxon>
        <taxon>Betaproteobacteria</taxon>
        <taxon>Burkholderiales</taxon>
        <taxon>Oxalobacteraceae</taxon>
        <taxon>Telluria group</taxon>
        <taxon>Rugamonas</taxon>
    </lineage>
</organism>
<reference evidence="2 3" key="1">
    <citation type="submission" date="2020-07" db="EMBL/GenBank/DDBJ databases">
        <title>Novel species isolated from subtropical streams in China.</title>
        <authorList>
            <person name="Lu H."/>
        </authorList>
    </citation>
    <scope>NUCLEOTIDE SEQUENCE [LARGE SCALE GENOMIC DNA]</scope>
    <source>
        <strain evidence="2 3">LX20W</strain>
    </source>
</reference>
<protein>
    <submittedName>
        <fullName evidence="2">DUF3443 family protein</fullName>
    </submittedName>
</protein>
<comment type="caution">
    <text evidence="2">The sequence shown here is derived from an EMBL/GenBank/DDBJ whole genome shotgun (WGS) entry which is preliminary data.</text>
</comment>
<evidence type="ECO:0000256" key="1">
    <source>
        <dbReference type="SAM" id="SignalP"/>
    </source>
</evidence>
<keyword evidence="1" id="KW-0732">Signal</keyword>
<gene>
    <name evidence="2" type="ORF">H3H37_21675</name>
</gene>
<evidence type="ECO:0000313" key="3">
    <source>
        <dbReference type="Proteomes" id="UP000534388"/>
    </source>
</evidence>
<proteinExistence type="predicted"/>
<dbReference type="Proteomes" id="UP000534388">
    <property type="component" value="Unassembled WGS sequence"/>
</dbReference>
<feature type="signal peptide" evidence="1">
    <location>
        <begin position="1"/>
        <end position="22"/>
    </location>
</feature>
<dbReference type="PROSITE" id="PS51257">
    <property type="entry name" value="PROKAR_LIPOPROTEIN"/>
    <property type="match status" value="1"/>
</dbReference>
<dbReference type="AlphaFoldDB" id="A0A7W2IE45"/>
<accession>A0A7W2IE45</accession>
<sequence length="580" mass="56811">MRRWRARAAALLGAAGCALALAACGGGGGGTSAAQVTPTPTPTPTPAVVSISASPSTVTLGQVVSVTWSATNTTSSDCTASGAWSGTLPTSGTDAVTPSAVGTASYTITCSGVSNTTNVTVNPAPLQPTVSLALTPASVSSGQSAQLNWSATNATACTAGGAWSGSKATSGAVAVAPSAAGSYQYTLSCSGDGGSATGSATLTVAAASGGNNSTALLIDNGPPGAGGAINIPYVNVTVCRPGTSVCQTIDHVLVDTGSYGLRLLAPLDPALALPQVTTASGANAGECSKFVSGYAWGAVRQADVKLGDETASAISIQVIGDSAASFATVPADCTSSGNNLGTLSALGAKGILGVGLFKQDCGAACTRSTAGGMYYACTAAGCTASTMALARQVSNPVAALAANNNGVLLVLPAVGANGATSINGTLVFGVGTQANNAIAGESIYRADSSTGDFNTTYKGKTYSASFIDSGSNAYFFADTGIPSCTTSTGFYCPLGTLSLTATNASFDGSNAGAVSFIVVNMDGLSNSITAASIGGTVDNRSSVSISNGFDWGLPFFFGRRVFVVFEGSSATAGNGPYWAY</sequence>